<feature type="region of interest" description="Disordered" evidence="5">
    <location>
        <begin position="1"/>
        <end position="151"/>
    </location>
</feature>
<evidence type="ECO:0000256" key="1">
    <source>
        <dbReference type="ARBA" id="ARBA00023125"/>
    </source>
</evidence>
<dbReference type="Gene3D" id="1.10.10.60">
    <property type="entry name" value="Homeodomain-like"/>
    <property type="match status" value="1"/>
</dbReference>
<dbReference type="STRING" id="578462.A0A0L0T6A7"/>
<dbReference type="GO" id="GO:0005634">
    <property type="term" value="C:nucleus"/>
    <property type="evidence" value="ECO:0007669"/>
    <property type="project" value="UniProtKB-SubCell"/>
</dbReference>
<reference evidence="8" key="2">
    <citation type="submission" date="2009-11" db="EMBL/GenBank/DDBJ databases">
        <title>The Genome Sequence of Allomyces macrogynus strain ATCC 38327.</title>
        <authorList>
            <consortium name="The Broad Institute Genome Sequencing Platform"/>
            <person name="Russ C."/>
            <person name="Cuomo C."/>
            <person name="Shea T."/>
            <person name="Young S.K."/>
            <person name="Zeng Q."/>
            <person name="Koehrsen M."/>
            <person name="Haas B."/>
            <person name="Borodovsky M."/>
            <person name="Guigo R."/>
            <person name="Alvarado L."/>
            <person name="Berlin A."/>
            <person name="Borenstein D."/>
            <person name="Chen Z."/>
            <person name="Engels R."/>
            <person name="Freedman E."/>
            <person name="Gellesch M."/>
            <person name="Goldberg J."/>
            <person name="Griggs A."/>
            <person name="Gujja S."/>
            <person name="Heiman D."/>
            <person name="Hepburn T."/>
            <person name="Howarth C."/>
            <person name="Jen D."/>
            <person name="Larson L."/>
            <person name="Lewis B."/>
            <person name="Mehta T."/>
            <person name="Park D."/>
            <person name="Pearson M."/>
            <person name="Roberts A."/>
            <person name="Saif S."/>
            <person name="Shenoy N."/>
            <person name="Sisk P."/>
            <person name="Stolte C."/>
            <person name="Sykes S."/>
            <person name="Walk T."/>
            <person name="White J."/>
            <person name="Yandava C."/>
            <person name="Burger G."/>
            <person name="Gray M.W."/>
            <person name="Holland P.W.H."/>
            <person name="King N."/>
            <person name="Lang F.B.F."/>
            <person name="Roger A.J."/>
            <person name="Ruiz-Trillo I."/>
            <person name="Lander E."/>
            <person name="Nusbaum C."/>
        </authorList>
    </citation>
    <scope>NUCLEOTIDE SEQUENCE [LARGE SCALE GENOMIC DNA]</scope>
    <source>
        <strain evidence="8">ATCC 38327</strain>
    </source>
</reference>
<dbReference type="SMART" id="SM00389">
    <property type="entry name" value="HOX"/>
    <property type="match status" value="1"/>
</dbReference>
<evidence type="ECO:0000256" key="3">
    <source>
        <dbReference type="ARBA" id="ARBA00023242"/>
    </source>
</evidence>
<dbReference type="GO" id="GO:0003677">
    <property type="term" value="F:DNA binding"/>
    <property type="evidence" value="ECO:0007669"/>
    <property type="project" value="UniProtKB-UniRule"/>
</dbReference>
<feature type="compositionally biased region" description="Polar residues" evidence="5">
    <location>
        <begin position="116"/>
        <end position="128"/>
    </location>
</feature>
<dbReference type="Proteomes" id="UP000054350">
    <property type="component" value="Unassembled WGS sequence"/>
</dbReference>
<dbReference type="GO" id="GO:0006355">
    <property type="term" value="P:regulation of DNA-templated transcription"/>
    <property type="evidence" value="ECO:0007669"/>
    <property type="project" value="InterPro"/>
</dbReference>
<feature type="compositionally biased region" description="Basic and acidic residues" evidence="5">
    <location>
        <begin position="1"/>
        <end position="17"/>
    </location>
</feature>
<accession>A0A0L0T6A7</accession>
<dbReference type="SMR" id="A0A0L0T6A7"/>
<evidence type="ECO:0000313" key="7">
    <source>
        <dbReference type="EMBL" id="KNE70285.1"/>
    </source>
</evidence>
<dbReference type="AlphaFoldDB" id="A0A0L0T6A7"/>
<sequence>MVPRGSADRTQYEDAPRHPPAPPPPTTTTVHKLTTTAAREMNTTTVHEPTADVTAPRGSTASARPNAGRHDPTSIPSPPAAMARGRDYTSASASVTVASLPHAVPARRVHEGGGPSRTTSNSGPSSPKASGDGGVTSGGAATATRRSAPDMDTDRALLAVVKTRQRRGQLPADARATLLAWVDGHRESPYPTRAEKDQLMAATGLTLSQVENFFVNFRRRSLKKTSTPHAPTHPHRTGEPMAPAPPMGAPSALDVHAHALRSARPLAGRGDHDQCAPLLPPSPRHGS</sequence>
<comment type="subcellular location">
    <subcellularLocation>
        <location evidence="4">Nucleus</location>
    </subcellularLocation>
</comment>
<dbReference type="CDD" id="cd00086">
    <property type="entry name" value="homeodomain"/>
    <property type="match status" value="1"/>
</dbReference>
<protein>
    <recommendedName>
        <fullName evidence="6">Homeobox domain-containing protein</fullName>
    </recommendedName>
</protein>
<feature type="DNA-binding region" description="Homeobox" evidence="4">
    <location>
        <begin position="163"/>
        <end position="225"/>
    </location>
</feature>
<keyword evidence="3 4" id="KW-0539">Nucleus</keyword>
<feature type="region of interest" description="Disordered" evidence="5">
    <location>
        <begin position="223"/>
        <end position="287"/>
    </location>
</feature>
<dbReference type="InterPro" id="IPR009057">
    <property type="entry name" value="Homeodomain-like_sf"/>
</dbReference>
<feature type="compositionally biased region" description="Pro residues" evidence="5">
    <location>
        <begin position="278"/>
        <end position="287"/>
    </location>
</feature>
<evidence type="ECO:0000256" key="5">
    <source>
        <dbReference type="SAM" id="MobiDB-lite"/>
    </source>
</evidence>
<dbReference type="SUPFAM" id="SSF46689">
    <property type="entry name" value="Homeodomain-like"/>
    <property type="match status" value="1"/>
</dbReference>
<keyword evidence="2 4" id="KW-0371">Homeobox</keyword>
<proteinExistence type="predicted"/>
<dbReference type="InterPro" id="IPR050224">
    <property type="entry name" value="TALE_homeobox"/>
</dbReference>
<keyword evidence="1 4" id="KW-0238">DNA-binding</keyword>
<evidence type="ECO:0000313" key="8">
    <source>
        <dbReference type="Proteomes" id="UP000054350"/>
    </source>
</evidence>
<dbReference type="PROSITE" id="PS50071">
    <property type="entry name" value="HOMEOBOX_2"/>
    <property type="match status" value="1"/>
</dbReference>
<dbReference type="EMBL" id="GG745365">
    <property type="protein sequence ID" value="KNE70285.1"/>
    <property type="molecule type" value="Genomic_DNA"/>
</dbReference>
<evidence type="ECO:0000259" key="6">
    <source>
        <dbReference type="PROSITE" id="PS50071"/>
    </source>
</evidence>
<organism evidence="7 8">
    <name type="scientific">Allomyces macrogynus (strain ATCC 38327)</name>
    <name type="common">Allomyces javanicus var. macrogynus</name>
    <dbReference type="NCBI Taxonomy" id="578462"/>
    <lineage>
        <taxon>Eukaryota</taxon>
        <taxon>Fungi</taxon>
        <taxon>Fungi incertae sedis</taxon>
        <taxon>Blastocladiomycota</taxon>
        <taxon>Blastocladiomycetes</taxon>
        <taxon>Blastocladiales</taxon>
        <taxon>Blastocladiaceae</taxon>
        <taxon>Allomyces</taxon>
    </lineage>
</organism>
<dbReference type="VEuPathDB" id="FungiDB:AMAG_14431"/>
<keyword evidence="8" id="KW-1185">Reference proteome</keyword>
<dbReference type="InterPro" id="IPR001356">
    <property type="entry name" value="HD"/>
</dbReference>
<reference evidence="7 8" key="1">
    <citation type="submission" date="2009-11" db="EMBL/GenBank/DDBJ databases">
        <title>Annotation of Allomyces macrogynus ATCC 38327.</title>
        <authorList>
            <consortium name="The Broad Institute Genome Sequencing Platform"/>
            <person name="Russ C."/>
            <person name="Cuomo C."/>
            <person name="Burger G."/>
            <person name="Gray M.W."/>
            <person name="Holland P.W.H."/>
            <person name="King N."/>
            <person name="Lang F.B.F."/>
            <person name="Roger A.J."/>
            <person name="Ruiz-Trillo I."/>
            <person name="Young S.K."/>
            <person name="Zeng Q."/>
            <person name="Gargeya S."/>
            <person name="Fitzgerald M."/>
            <person name="Haas B."/>
            <person name="Abouelleil A."/>
            <person name="Alvarado L."/>
            <person name="Arachchi H.M."/>
            <person name="Berlin A."/>
            <person name="Chapman S.B."/>
            <person name="Gearin G."/>
            <person name="Goldberg J."/>
            <person name="Griggs A."/>
            <person name="Gujja S."/>
            <person name="Hansen M."/>
            <person name="Heiman D."/>
            <person name="Howarth C."/>
            <person name="Larimer J."/>
            <person name="Lui A."/>
            <person name="MacDonald P.J.P."/>
            <person name="McCowen C."/>
            <person name="Montmayeur A."/>
            <person name="Murphy C."/>
            <person name="Neiman D."/>
            <person name="Pearson M."/>
            <person name="Priest M."/>
            <person name="Roberts A."/>
            <person name="Saif S."/>
            <person name="Shea T."/>
            <person name="Sisk P."/>
            <person name="Stolte C."/>
            <person name="Sykes S."/>
            <person name="Wortman J."/>
            <person name="Nusbaum C."/>
            <person name="Birren B."/>
        </authorList>
    </citation>
    <scope>NUCLEOTIDE SEQUENCE [LARGE SCALE GENOMIC DNA]</scope>
    <source>
        <strain evidence="7 8">ATCC 38327</strain>
    </source>
</reference>
<feature type="compositionally biased region" description="Low complexity" evidence="5">
    <location>
        <begin position="27"/>
        <end position="45"/>
    </location>
</feature>
<gene>
    <name evidence="7" type="ORF">AMAG_14431</name>
</gene>
<feature type="domain" description="Homeobox" evidence="6">
    <location>
        <begin position="161"/>
        <end position="224"/>
    </location>
</feature>
<name>A0A0L0T6A7_ALLM3</name>
<dbReference type="OrthoDB" id="10056939at2759"/>
<evidence type="ECO:0000256" key="2">
    <source>
        <dbReference type="ARBA" id="ARBA00023155"/>
    </source>
</evidence>
<dbReference type="Pfam" id="PF05920">
    <property type="entry name" value="Homeobox_KN"/>
    <property type="match status" value="1"/>
</dbReference>
<dbReference type="eggNOG" id="KOG0773">
    <property type="taxonomic scope" value="Eukaryota"/>
</dbReference>
<evidence type="ECO:0000256" key="4">
    <source>
        <dbReference type="PROSITE-ProRule" id="PRU00108"/>
    </source>
</evidence>
<dbReference type="PANTHER" id="PTHR11850">
    <property type="entry name" value="HOMEOBOX PROTEIN TRANSCRIPTION FACTORS"/>
    <property type="match status" value="1"/>
</dbReference>
<dbReference type="InterPro" id="IPR008422">
    <property type="entry name" value="KN_HD"/>
</dbReference>
<feature type="compositionally biased region" description="Low complexity" evidence="5">
    <location>
        <begin position="89"/>
        <end position="99"/>
    </location>
</feature>